<name>A0ABV4D0J3_9BACT</name>
<dbReference type="Proteomes" id="UP001565200">
    <property type="component" value="Unassembled WGS sequence"/>
</dbReference>
<keyword evidence="2" id="KW-1185">Reference proteome</keyword>
<protein>
    <submittedName>
        <fullName evidence="1">Uncharacterized protein</fullName>
    </submittedName>
</protein>
<sequence>MKIQDVKKHIFSTLEPFAAANGFKILRGRFALSRKAGRRTDKIFFTYCSWGFEVNIFPYVSVDYGDITTICNDCGFTLNHSAFINLFLVDDKN</sequence>
<reference evidence="1 2" key="1">
    <citation type="submission" date="2024-03" db="EMBL/GenBank/DDBJ databases">
        <title>Mouse gut bacterial collection (mGBC) of GemPharmatech.</title>
        <authorList>
            <person name="He Y."/>
            <person name="Dong L."/>
            <person name="Wu D."/>
            <person name="Gao X."/>
            <person name="Lin Z."/>
        </authorList>
    </citation>
    <scope>NUCLEOTIDE SEQUENCE [LARGE SCALE GENOMIC DNA]</scope>
    <source>
        <strain evidence="1 2">54-13</strain>
    </source>
</reference>
<comment type="caution">
    <text evidence="1">The sequence shown here is derived from an EMBL/GenBank/DDBJ whole genome shotgun (WGS) entry which is preliminary data.</text>
</comment>
<gene>
    <name evidence="1" type="ORF">AAK873_13340</name>
</gene>
<dbReference type="RefSeq" id="WP_369864004.1">
    <property type="nucleotide sequence ID" value="NZ_JBCLPP010000059.1"/>
</dbReference>
<evidence type="ECO:0000313" key="2">
    <source>
        <dbReference type="Proteomes" id="UP001565200"/>
    </source>
</evidence>
<evidence type="ECO:0000313" key="1">
    <source>
        <dbReference type="EMBL" id="MEY8246586.1"/>
    </source>
</evidence>
<dbReference type="EMBL" id="JBCLPP010000059">
    <property type="protein sequence ID" value="MEY8246586.1"/>
    <property type="molecule type" value="Genomic_DNA"/>
</dbReference>
<organism evidence="1 2">
    <name type="scientific">Heminiphilus faecis</name>
    <dbReference type="NCBI Taxonomy" id="2601703"/>
    <lineage>
        <taxon>Bacteria</taxon>
        <taxon>Pseudomonadati</taxon>
        <taxon>Bacteroidota</taxon>
        <taxon>Bacteroidia</taxon>
        <taxon>Bacteroidales</taxon>
        <taxon>Muribaculaceae</taxon>
        <taxon>Heminiphilus</taxon>
    </lineage>
</organism>
<accession>A0ABV4D0J3</accession>
<proteinExistence type="predicted"/>